<dbReference type="KEGG" id="sphu:SPPYR_3246"/>
<organism evidence="2">
    <name type="scientific">uncultured Sphingopyxis sp</name>
    <dbReference type="NCBI Taxonomy" id="310581"/>
    <lineage>
        <taxon>Bacteria</taxon>
        <taxon>Pseudomonadati</taxon>
        <taxon>Pseudomonadota</taxon>
        <taxon>Alphaproteobacteria</taxon>
        <taxon>Sphingomonadales</taxon>
        <taxon>Sphingomonadaceae</taxon>
        <taxon>Sphingopyxis</taxon>
        <taxon>environmental samples</taxon>
    </lineage>
</organism>
<evidence type="ECO:0000313" key="2">
    <source>
        <dbReference type="EMBL" id="SBV34361.1"/>
    </source>
</evidence>
<feature type="domain" description="VOC" evidence="1">
    <location>
        <begin position="3"/>
        <end position="129"/>
    </location>
</feature>
<dbReference type="InterPro" id="IPR037523">
    <property type="entry name" value="VOC_core"/>
</dbReference>
<dbReference type="GO" id="GO:0051213">
    <property type="term" value="F:dioxygenase activity"/>
    <property type="evidence" value="ECO:0007669"/>
    <property type="project" value="UniProtKB-KW"/>
</dbReference>
<protein>
    <submittedName>
        <fullName evidence="2">Glyoxalase/bleomycin resistance protein/dioxygenase</fullName>
    </submittedName>
</protein>
<dbReference type="InterPro" id="IPR004360">
    <property type="entry name" value="Glyas_Fos-R_dOase_dom"/>
</dbReference>
<dbReference type="PANTHER" id="PTHR36503:SF2">
    <property type="entry name" value="BLR2408 PROTEIN"/>
    <property type="match status" value="1"/>
</dbReference>
<dbReference type="PANTHER" id="PTHR36503">
    <property type="entry name" value="BLR2520 PROTEIN"/>
    <property type="match status" value="1"/>
</dbReference>
<keyword evidence="2" id="KW-0223">Dioxygenase</keyword>
<dbReference type="PROSITE" id="PS51819">
    <property type="entry name" value="VOC"/>
    <property type="match status" value="1"/>
</dbReference>
<reference evidence="2" key="1">
    <citation type="submission" date="2016-03" db="EMBL/GenBank/DDBJ databases">
        <authorList>
            <person name="Ploux O."/>
        </authorList>
    </citation>
    <scope>NUCLEOTIDE SEQUENCE</scope>
    <source>
        <strain evidence="2">UC10</strain>
    </source>
</reference>
<proteinExistence type="predicted"/>
<sequence>MPQMIFVNLPVTDLDRSKAFYEAVGAVNNPAFTDETAACMVVAEGSIHVMLLTHAKWADFTTKTIPDAHTTAQVLLCVSADSREEVDGQVDKAVRAGGKADPTPTQDFGFMYGRSFEDPDGHIWEVMWMDPTAIPADAPAEAAA</sequence>
<dbReference type="SUPFAM" id="SSF54593">
    <property type="entry name" value="Glyoxalase/Bleomycin resistance protein/Dihydroxybiphenyl dioxygenase"/>
    <property type="match status" value="1"/>
</dbReference>
<dbReference type="RefSeq" id="WP_295321236.1">
    <property type="nucleotide sequence ID" value="NZ_LT598653.1"/>
</dbReference>
<name>A0A1Y5PWK3_9SPHN</name>
<keyword evidence="2" id="KW-0560">Oxidoreductase</keyword>
<dbReference type="AlphaFoldDB" id="A0A1Y5PWK3"/>
<evidence type="ECO:0000259" key="1">
    <source>
        <dbReference type="PROSITE" id="PS51819"/>
    </source>
</evidence>
<dbReference type="EMBL" id="LT598653">
    <property type="protein sequence ID" value="SBV34361.1"/>
    <property type="molecule type" value="Genomic_DNA"/>
</dbReference>
<gene>
    <name evidence="2" type="ORF">SPPYR_3246</name>
</gene>
<dbReference type="Gene3D" id="3.10.180.10">
    <property type="entry name" value="2,3-Dihydroxybiphenyl 1,2-Dioxygenase, domain 1"/>
    <property type="match status" value="1"/>
</dbReference>
<accession>A0A1Y5PWK3</accession>
<dbReference type="CDD" id="cd09012">
    <property type="entry name" value="VOC_like"/>
    <property type="match status" value="1"/>
</dbReference>
<dbReference type="Pfam" id="PF00903">
    <property type="entry name" value="Glyoxalase"/>
    <property type="match status" value="1"/>
</dbReference>
<dbReference type="InterPro" id="IPR029068">
    <property type="entry name" value="Glyas_Bleomycin-R_OHBP_Dase"/>
</dbReference>